<name>A0A2J6PH74_9HELO</name>
<keyword evidence="3" id="KW-1185">Reference proteome</keyword>
<dbReference type="AlphaFoldDB" id="A0A2J6PH74"/>
<dbReference type="EMBL" id="KZ613533">
    <property type="protein sequence ID" value="PMD13319.1"/>
    <property type="molecule type" value="Genomic_DNA"/>
</dbReference>
<evidence type="ECO:0000256" key="1">
    <source>
        <dbReference type="SAM" id="MobiDB-lite"/>
    </source>
</evidence>
<proteinExistence type="predicted"/>
<organism evidence="2 3">
    <name type="scientific">Hyaloscypha hepaticicola</name>
    <dbReference type="NCBI Taxonomy" id="2082293"/>
    <lineage>
        <taxon>Eukaryota</taxon>
        <taxon>Fungi</taxon>
        <taxon>Dikarya</taxon>
        <taxon>Ascomycota</taxon>
        <taxon>Pezizomycotina</taxon>
        <taxon>Leotiomycetes</taxon>
        <taxon>Helotiales</taxon>
        <taxon>Hyaloscyphaceae</taxon>
        <taxon>Hyaloscypha</taxon>
    </lineage>
</organism>
<feature type="compositionally biased region" description="Polar residues" evidence="1">
    <location>
        <begin position="142"/>
        <end position="154"/>
    </location>
</feature>
<gene>
    <name evidence="2" type="ORF">NA56DRAFT_665703</name>
</gene>
<evidence type="ECO:0000313" key="2">
    <source>
        <dbReference type="EMBL" id="PMD13319.1"/>
    </source>
</evidence>
<accession>A0A2J6PH74</accession>
<sequence length="209" mass="23100">MNAVAIWLIPAVLSVIKSSNDRRHLFASLQSTSPNAAARVAHASIANASNGFRHEFHFFAAFSSRSNLIFWHNEVKSERARAVSGANLSTMVNESQDHLAFLLHMIRASILQTQAGRETKSHPRGNLALQKPLRGPFPKPTTPSDASTETSAKNLPQEPDPAPMPEPRTEKPRKSSSWQATDATDADHQGRLVVADMAHSLEKWKRPER</sequence>
<dbReference type="Proteomes" id="UP000235672">
    <property type="component" value="Unassembled WGS sequence"/>
</dbReference>
<feature type="region of interest" description="Disordered" evidence="1">
    <location>
        <begin position="115"/>
        <end position="194"/>
    </location>
</feature>
<protein>
    <submittedName>
        <fullName evidence="2">Uncharacterized protein</fullName>
    </submittedName>
</protein>
<evidence type="ECO:0000313" key="3">
    <source>
        <dbReference type="Proteomes" id="UP000235672"/>
    </source>
</evidence>
<reference evidence="2 3" key="1">
    <citation type="submission" date="2016-05" db="EMBL/GenBank/DDBJ databases">
        <title>A degradative enzymes factory behind the ericoid mycorrhizal symbiosis.</title>
        <authorList>
            <consortium name="DOE Joint Genome Institute"/>
            <person name="Martino E."/>
            <person name="Morin E."/>
            <person name="Grelet G."/>
            <person name="Kuo A."/>
            <person name="Kohler A."/>
            <person name="Daghino S."/>
            <person name="Barry K."/>
            <person name="Choi C."/>
            <person name="Cichocki N."/>
            <person name="Clum A."/>
            <person name="Copeland A."/>
            <person name="Hainaut M."/>
            <person name="Haridas S."/>
            <person name="Labutti K."/>
            <person name="Lindquist E."/>
            <person name="Lipzen A."/>
            <person name="Khouja H.-R."/>
            <person name="Murat C."/>
            <person name="Ohm R."/>
            <person name="Olson A."/>
            <person name="Spatafora J."/>
            <person name="Veneault-Fourrey C."/>
            <person name="Henrissat B."/>
            <person name="Grigoriev I."/>
            <person name="Martin F."/>
            <person name="Perotto S."/>
        </authorList>
    </citation>
    <scope>NUCLEOTIDE SEQUENCE [LARGE SCALE GENOMIC DNA]</scope>
    <source>
        <strain evidence="2 3">UAMH 7357</strain>
    </source>
</reference>